<feature type="non-terminal residue" evidence="1">
    <location>
        <position position="47"/>
    </location>
</feature>
<organism evidence="1 2">
    <name type="scientific">Trifolium medium</name>
    <dbReference type="NCBI Taxonomy" id="97028"/>
    <lineage>
        <taxon>Eukaryota</taxon>
        <taxon>Viridiplantae</taxon>
        <taxon>Streptophyta</taxon>
        <taxon>Embryophyta</taxon>
        <taxon>Tracheophyta</taxon>
        <taxon>Spermatophyta</taxon>
        <taxon>Magnoliopsida</taxon>
        <taxon>eudicotyledons</taxon>
        <taxon>Gunneridae</taxon>
        <taxon>Pentapetalae</taxon>
        <taxon>rosids</taxon>
        <taxon>fabids</taxon>
        <taxon>Fabales</taxon>
        <taxon>Fabaceae</taxon>
        <taxon>Papilionoideae</taxon>
        <taxon>50 kb inversion clade</taxon>
        <taxon>NPAAA clade</taxon>
        <taxon>Hologalegina</taxon>
        <taxon>IRL clade</taxon>
        <taxon>Trifolieae</taxon>
        <taxon>Trifolium</taxon>
    </lineage>
</organism>
<protein>
    <submittedName>
        <fullName evidence="1">Uncharacterized protein</fullName>
    </submittedName>
</protein>
<accession>A0A392UX43</accession>
<name>A0A392UX43_9FABA</name>
<evidence type="ECO:0000313" key="2">
    <source>
        <dbReference type="Proteomes" id="UP000265520"/>
    </source>
</evidence>
<comment type="caution">
    <text evidence="1">The sequence shown here is derived from an EMBL/GenBank/DDBJ whole genome shotgun (WGS) entry which is preliminary data.</text>
</comment>
<sequence length="47" mass="4946">MHELYVESLEVSNVDPVTIASDNATVSLSGEIVKSAETLGLEDPKSA</sequence>
<keyword evidence="2" id="KW-1185">Reference proteome</keyword>
<evidence type="ECO:0000313" key="1">
    <source>
        <dbReference type="EMBL" id="MCI80604.1"/>
    </source>
</evidence>
<dbReference type="AlphaFoldDB" id="A0A392UX43"/>
<dbReference type="Proteomes" id="UP000265520">
    <property type="component" value="Unassembled WGS sequence"/>
</dbReference>
<reference evidence="1 2" key="1">
    <citation type="journal article" date="2018" name="Front. Plant Sci.">
        <title>Red Clover (Trifolium pratense) and Zigzag Clover (T. medium) - A Picture of Genomic Similarities and Differences.</title>
        <authorList>
            <person name="Dluhosova J."/>
            <person name="Istvanek J."/>
            <person name="Nedelnik J."/>
            <person name="Repkova J."/>
        </authorList>
    </citation>
    <scope>NUCLEOTIDE SEQUENCE [LARGE SCALE GENOMIC DNA]</scope>
    <source>
        <strain evidence="2">cv. 10/8</strain>
        <tissue evidence="1">Leaf</tissue>
    </source>
</reference>
<dbReference type="EMBL" id="LXQA010999426">
    <property type="protein sequence ID" value="MCI80604.1"/>
    <property type="molecule type" value="Genomic_DNA"/>
</dbReference>
<proteinExistence type="predicted"/>